<evidence type="ECO:0000256" key="5">
    <source>
        <dbReference type="PROSITE-ProRule" id="PRU10141"/>
    </source>
</evidence>
<dbReference type="GO" id="GO:0004674">
    <property type="term" value="F:protein serine/threonine kinase activity"/>
    <property type="evidence" value="ECO:0007669"/>
    <property type="project" value="UniProtKB-EC"/>
</dbReference>
<dbReference type="EC" id="2.7.11.1" evidence="9"/>
<protein>
    <submittedName>
        <fullName evidence="9">Serine/threonine-protein kinase PrkC</fullName>
        <ecNumber evidence="9">2.7.11.1</ecNumber>
    </submittedName>
</protein>
<evidence type="ECO:0000256" key="7">
    <source>
        <dbReference type="SAM" id="Phobius"/>
    </source>
</evidence>
<keyword evidence="7" id="KW-0812">Transmembrane</keyword>
<feature type="transmembrane region" description="Helical" evidence="7">
    <location>
        <begin position="413"/>
        <end position="433"/>
    </location>
</feature>
<keyword evidence="4 5" id="KW-0067">ATP-binding</keyword>
<dbReference type="SMART" id="SM00220">
    <property type="entry name" value="S_TKc"/>
    <property type="match status" value="1"/>
</dbReference>
<keyword evidence="7" id="KW-1133">Transmembrane helix</keyword>
<dbReference type="Gene3D" id="1.10.510.10">
    <property type="entry name" value="Transferase(Phosphotransferase) domain 1"/>
    <property type="match status" value="1"/>
</dbReference>
<feature type="binding site" evidence="5">
    <location>
        <position position="100"/>
    </location>
    <ligand>
        <name>ATP</name>
        <dbReference type="ChEBI" id="CHEBI:30616"/>
    </ligand>
</feature>
<dbReference type="PANTHER" id="PTHR43289">
    <property type="entry name" value="MITOGEN-ACTIVATED PROTEIN KINASE KINASE KINASE 20-RELATED"/>
    <property type="match status" value="1"/>
</dbReference>
<sequence length="633" mass="69429">MTSKQDEANRFLDLCLELQLLSVTDVEALRSVAVDQYALIAQIALRRGLLSPTDVDIVESLQFPTRVVPSYEILDLVGRGGMGVVYRARQIDLDRQVALKTILVSNVSNPTAAARFEREARALARLQHPNIVQALNFGKHQGRYHFAMEFVEGRSCEQALREDGIMPPENVWLIVRQVASGLLHARRHDLIHRDIKPANLILVTPPEGSTLPQGSEMVKITDFGLALFATPQADDLKLTTVDKIMGSPAYMSPEQFGGEGVDFRTDIYALGATAWHLLFGSAPFSGRSVAALSREKQEPLVIDASALPVLLPDAQLQLLQAMMDPDPNQRPQSYEALIRWIDQLVEAESVTSPQTTVSAPPIASGADVSTHGFSPVSRSDADSIADSVTQTVELMRSDSAAVPANRKRAIRTLWIVAVAILAMLGTIIGYAWWSAPTRGPRDYLRVVDSEPLFDGESLSGWDTDGSMVGAWNTVVSPDSATAIASTSRRSGLTRRVPPSDHPRISLFVLKQRGGGTVDIDFAFDPTIQADPRGTLRVTDKTLELGVKSGDFDPLSSVSQLQLPRGFSERSHVVYLERQLSDWYVFLETKFIGSIPLSRIGTGTSIRLVVHDADNDAVDPPYAFFTDVRLDRLQ</sequence>
<dbReference type="AlphaFoldDB" id="A0A5C6E0P2"/>
<dbReference type="PROSITE" id="PS00108">
    <property type="entry name" value="PROTEIN_KINASE_ST"/>
    <property type="match status" value="1"/>
</dbReference>
<comment type="caution">
    <text evidence="9">The sequence shown here is derived from an EMBL/GenBank/DDBJ whole genome shotgun (WGS) entry which is preliminary data.</text>
</comment>
<feature type="region of interest" description="Disordered" evidence="6">
    <location>
        <begin position="351"/>
        <end position="382"/>
    </location>
</feature>
<dbReference type="Gene3D" id="3.30.200.20">
    <property type="entry name" value="Phosphorylase Kinase, domain 1"/>
    <property type="match status" value="1"/>
</dbReference>
<proteinExistence type="predicted"/>
<organism evidence="9 10">
    <name type="scientific">Novipirellula artificiosorum</name>
    <dbReference type="NCBI Taxonomy" id="2528016"/>
    <lineage>
        <taxon>Bacteria</taxon>
        <taxon>Pseudomonadati</taxon>
        <taxon>Planctomycetota</taxon>
        <taxon>Planctomycetia</taxon>
        <taxon>Pirellulales</taxon>
        <taxon>Pirellulaceae</taxon>
        <taxon>Novipirellula</taxon>
    </lineage>
</organism>
<dbReference type="RefSeq" id="WP_146525436.1">
    <property type="nucleotide sequence ID" value="NZ_SJPV01000002.1"/>
</dbReference>
<accession>A0A5C6E0P2</accession>
<dbReference type="InterPro" id="IPR008271">
    <property type="entry name" value="Ser/Thr_kinase_AS"/>
</dbReference>
<keyword evidence="3 9" id="KW-0418">Kinase</keyword>
<reference evidence="9 10" key="1">
    <citation type="submission" date="2019-02" db="EMBL/GenBank/DDBJ databases">
        <title>Deep-cultivation of Planctomycetes and their phenomic and genomic characterization uncovers novel biology.</title>
        <authorList>
            <person name="Wiegand S."/>
            <person name="Jogler M."/>
            <person name="Boedeker C."/>
            <person name="Pinto D."/>
            <person name="Vollmers J."/>
            <person name="Rivas-Marin E."/>
            <person name="Kohn T."/>
            <person name="Peeters S.H."/>
            <person name="Heuer A."/>
            <person name="Rast P."/>
            <person name="Oberbeckmann S."/>
            <person name="Bunk B."/>
            <person name="Jeske O."/>
            <person name="Meyerdierks A."/>
            <person name="Storesund J.E."/>
            <person name="Kallscheuer N."/>
            <person name="Luecker S."/>
            <person name="Lage O.M."/>
            <person name="Pohl T."/>
            <person name="Merkel B.J."/>
            <person name="Hornburger P."/>
            <person name="Mueller R.-W."/>
            <person name="Bruemmer F."/>
            <person name="Labrenz M."/>
            <person name="Spormann A.M."/>
            <person name="Op Den Camp H."/>
            <person name="Overmann J."/>
            <person name="Amann R."/>
            <person name="Jetten M.S.M."/>
            <person name="Mascher T."/>
            <person name="Medema M.H."/>
            <person name="Devos D.P."/>
            <person name="Kaster A.-K."/>
            <person name="Ovreas L."/>
            <person name="Rohde M."/>
            <person name="Galperin M.Y."/>
            <person name="Jogler C."/>
        </authorList>
    </citation>
    <scope>NUCLEOTIDE SEQUENCE [LARGE SCALE GENOMIC DNA]</scope>
    <source>
        <strain evidence="9 10">Poly41</strain>
    </source>
</reference>
<keyword evidence="10" id="KW-1185">Reference proteome</keyword>
<keyword evidence="2 5" id="KW-0547">Nucleotide-binding</keyword>
<evidence type="ECO:0000256" key="3">
    <source>
        <dbReference type="ARBA" id="ARBA00022777"/>
    </source>
</evidence>
<dbReference type="SUPFAM" id="SSF56112">
    <property type="entry name" value="Protein kinase-like (PK-like)"/>
    <property type="match status" value="1"/>
</dbReference>
<evidence type="ECO:0000313" key="10">
    <source>
        <dbReference type="Proteomes" id="UP000319143"/>
    </source>
</evidence>
<feature type="domain" description="Protein kinase" evidence="8">
    <location>
        <begin position="71"/>
        <end position="345"/>
    </location>
</feature>
<dbReference type="Proteomes" id="UP000319143">
    <property type="component" value="Unassembled WGS sequence"/>
</dbReference>
<dbReference type="Pfam" id="PF00069">
    <property type="entry name" value="Pkinase"/>
    <property type="match status" value="1"/>
</dbReference>
<dbReference type="InterPro" id="IPR000719">
    <property type="entry name" value="Prot_kinase_dom"/>
</dbReference>
<dbReference type="OrthoDB" id="240423at2"/>
<dbReference type="InterPro" id="IPR017441">
    <property type="entry name" value="Protein_kinase_ATP_BS"/>
</dbReference>
<evidence type="ECO:0000256" key="6">
    <source>
        <dbReference type="SAM" id="MobiDB-lite"/>
    </source>
</evidence>
<evidence type="ECO:0000259" key="8">
    <source>
        <dbReference type="PROSITE" id="PS50011"/>
    </source>
</evidence>
<dbReference type="CDD" id="cd14014">
    <property type="entry name" value="STKc_PknB_like"/>
    <property type="match status" value="1"/>
</dbReference>
<evidence type="ECO:0000256" key="1">
    <source>
        <dbReference type="ARBA" id="ARBA00022679"/>
    </source>
</evidence>
<evidence type="ECO:0000256" key="2">
    <source>
        <dbReference type="ARBA" id="ARBA00022741"/>
    </source>
</evidence>
<evidence type="ECO:0000313" key="9">
    <source>
        <dbReference type="EMBL" id="TWU40916.1"/>
    </source>
</evidence>
<dbReference type="InterPro" id="IPR011009">
    <property type="entry name" value="Kinase-like_dom_sf"/>
</dbReference>
<dbReference type="PANTHER" id="PTHR43289:SF6">
    <property type="entry name" value="SERINE_THREONINE-PROTEIN KINASE NEKL-3"/>
    <property type="match status" value="1"/>
</dbReference>
<name>A0A5C6E0P2_9BACT</name>
<dbReference type="EMBL" id="SJPV01000002">
    <property type="protein sequence ID" value="TWU40916.1"/>
    <property type="molecule type" value="Genomic_DNA"/>
</dbReference>
<dbReference type="PROSITE" id="PS50011">
    <property type="entry name" value="PROTEIN_KINASE_DOM"/>
    <property type="match status" value="1"/>
</dbReference>
<gene>
    <name evidence="9" type="primary">prkC_7</name>
    <name evidence="9" type="ORF">Poly41_17510</name>
</gene>
<dbReference type="GO" id="GO:0005524">
    <property type="term" value="F:ATP binding"/>
    <property type="evidence" value="ECO:0007669"/>
    <property type="project" value="UniProtKB-UniRule"/>
</dbReference>
<evidence type="ECO:0000256" key="4">
    <source>
        <dbReference type="ARBA" id="ARBA00022840"/>
    </source>
</evidence>
<dbReference type="PROSITE" id="PS00107">
    <property type="entry name" value="PROTEIN_KINASE_ATP"/>
    <property type="match status" value="1"/>
</dbReference>
<keyword evidence="1 9" id="KW-0808">Transferase</keyword>
<keyword evidence="7" id="KW-0472">Membrane</keyword>